<dbReference type="PANTHER" id="PTHR11079">
    <property type="entry name" value="CYTOSINE DEAMINASE FAMILY MEMBER"/>
    <property type="match status" value="1"/>
</dbReference>
<dbReference type="PROSITE" id="PS51747">
    <property type="entry name" value="CYT_DCMP_DEAMINASES_2"/>
    <property type="match status" value="1"/>
</dbReference>
<gene>
    <name evidence="2" type="ORF">ACFSFY_06025</name>
</gene>
<dbReference type="Gene3D" id="3.40.140.10">
    <property type="entry name" value="Cytidine Deaminase, domain 2"/>
    <property type="match status" value="1"/>
</dbReference>
<protein>
    <submittedName>
        <fullName evidence="2">Nucleoside deaminase</fullName>
        <ecNumber evidence="2">3.5.4.33</ecNumber>
    </submittedName>
</protein>
<dbReference type="Pfam" id="PF14437">
    <property type="entry name" value="MafB19-deam"/>
    <property type="match status" value="1"/>
</dbReference>
<dbReference type="InterPro" id="IPR058535">
    <property type="entry name" value="MafB19-deam"/>
</dbReference>
<evidence type="ECO:0000313" key="2">
    <source>
        <dbReference type="EMBL" id="MFD1927621.1"/>
    </source>
</evidence>
<organism evidence="2 3">
    <name type="scientific">Sporosarcina siberiensis</name>
    <dbReference type="NCBI Taxonomy" id="1365606"/>
    <lineage>
        <taxon>Bacteria</taxon>
        <taxon>Bacillati</taxon>
        <taxon>Bacillota</taxon>
        <taxon>Bacilli</taxon>
        <taxon>Bacillales</taxon>
        <taxon>Caryophanaceae</taxon>
        <taxon>Sporosarcina</taxon>
    </lineage>
</organism>
<sequence>MNHEKWLQETISMAIENVNNGGGPFAAIVVQNGKVIGKGTNLVHLNNDPSSHAELLAIKEACQALASTDLSDCVLYASGEPCPMCLGVAYSTTVGQIYYACSKTDAYNETSFGIPVSPFYSDQNKAPEQRTVPFIHFETEDALAPFHKWKQKQ</sequence>
<dbReference type="EMBL" id="JBHUGI010000014">
    <property type="protein sequence ID" value="MFD1927621.1"/>
    <property type="molecule type" value="Genomic_DNA"/>
</dbReference>
<accession>A0ABW4SE93</accession>
<dbReference type="SUPFAM" id="SSF53927">
    <property type="entry name" value="Cytidine deaminase-like"/>
    <property type="match status" value="1"/>
</dbReference>
<keyword evidence="2" id="KW-0378">Hydrolase</keyword>
<evidence type="ECO:0000313" key="3">
    <source>
        <dbReference type="Proteomes" id="UP001597218"/>
    </source>
</evidence>
<dbReference type="CDD" id="cd01285">
    <property type="entry name" value="nucleoside_deaminase"/>
    <property type="match status" value="1"/>
</dbReference>
<keyword evidence="3" id="KW-1185">Reference proteome</keyword>
<dbReference type="InterPro" id="IPR002125">
    <property type="entry name" value="CMP_dCMP_dom"/>
</dbReference>
<dbReference type="EC" id="3.5.4.33" evidence="2"/>
<dbReference type="GO" id="GO:0052717">
    <property type="term" value="F:tRNA-specific adenosine-34 deaminase activity"/>
    <property type="evidence" value="ECO:0007669"/>
    <property type="project" value="UniProtKB-EC"/>
</dbReference>
<dbReference type="PANTHER" id="PTHR11079:SF161">
    <property type="entry name" value="CMP_DCMP-TYPE DEAMINASE DOMAIN-CONTAINING PROTEIN"/>
    <property type="match status" value="1"/>
</dbReference>
<dbReference type="RefSeq" id="WP_381536280.1">
    <property type="nucleotide sequence ID" value="NZ_JBHUGI010000014.1"/>
</dbReference>
<reference evidence="3" key="1">
    <citation type="journal article" date="2019" name="Int. J. Syst. Evol. Microbiol.">
        <title>The Global Catalogue of Microorganisms (GCM) 10K type strain sequencing project: providing services to taxonomists for standard genome sequencing and annotation.</title>
        <authorList>
            <consortium name="The Broad Institute Genomics Platform"/>
            <consortium name="The Broad Institute Genome Sequencing Center for Infectious Disease"/>
            <person name="Wu L."/>
            <person name="Ma J."/>
        </authorList>
    </citation>
    <scope>NUCLEOTIDE SEQUENCE [LARGE SCALE GENOMIC DNA]</scope>
    <source>
        <strain evidence="3">CGMCC 4.7177</strain>
    </source>
</reference>
<evidence type="ECO:0000259" key="1">
    <source>
        <dbReference type="PROSITE" id="PS51747"/>
    </source>
</evidence>
<feature type="domain" description="CMP/dCMP-type deaminase" evidence="1">
    <location>
        <begin position="1"/>
        <end position="115"/>
    </location>
</feature>
<dbReference type="InterPro" id="IPR016193">
    <property type="entry name" value="Cytidine_deaminase-like"/>
</dbReference>
<dbReference type="Proteomes" id="UP001597218">
    <property type="component" value="Unassembled WGS sequence"/>
</dbReference>
<comment type="caution">
    <text evidence="2">The sequence shown here is derived from an EMBL/GenBank/DDBJ whole genome shotgun (WGS) entry which is preliminary data.</text>
</comment>
<name>A0ABW4SE93_9BACL</name>
<proteinExistence type="predicted"/>